<keyword evidence="1" id="KW-0732">Signal</keyword>
<feature type="signal peptide" evidence="1">
    <location>
        <begin position="1"/>
        <end position="18"/>
    </location>
</feature>
<feature type="chain" id="PRO_5001594334" evidence="1">
    <location>
        <begin position="19"/>
        <end position="348"/>
    </location>
</feature>
<dbReference type="Pfam" id="PF03372">
    <property type="entry name" value="Exo_endo_phos"/>
    <property type="match status" value="1"/>
</dbReference>
<dbReference type="VEuPathDB" id="FungiDB:BON22_1175"/>
<evidence type="ECO:0000259" key="2">
    <source>
        <dbReference type="Pfam" id="PF03372"/>
    </source>
</evidence>
<dbReference type="PANTHER" id="PTHR12121:SF36">
    <property type="entry name" value="ENDONUCLEASE_EXONUCLEASE_PHOSPHATASE DOMAIN-CONTAINING PROTEIN"/>
    <property type="match status" value="1"/>
</dbReference>
<dbReference type="PANTHER" id="PTHR12121">
    <property type="entry name" value="CARBON CATABOLITE REPRESSOR PROTEIN 4"/>
    <property type="match status" value="1"/>
</dbReference>
<reference evidence="3" key="1">
    <citation type="journal article" date="2014" name="Genome Announc.">
        <title>Genome sequence of the yeast Cyberlindnera fabianii (Hansenula fabianii).</title>
        <authorList>
            <person name="Freel K.C."/>
            <person name="Sarilar V."/>
            <person name="Neuveglise C."/>
            <person name="Devillers H."/>
            <person name="Friedrich A."/>
            <person name="Schacherer J."/>
        </authorList>
    </citation>
    <scope>NUCLEOTIDE SEQUENCE</scope>
    <source>
        <strain evidence="3">YJS4271</strain>
    </source>
</reference>
<dbReference type="EMBL" id="LK052891">
    <property type="protein sequence ID" value="CDR41000.1"/>
    <property type="molecule type" value="Genomic_DNA"/>
</dbReference>
<accession>A0A061B083</accession>
<dbReference type="AlphaFoldDB" id="A0A061B083"/>
<proteinExistence type="predicted"/>
<dbReference type="OrthoDB" id="276515at2759"/>
<dbReference type="Gene3D" id="3.60.10.10">
    <property type="entry name" value="Endonuclease/exonuclease/phosphatase"/>
    <property type="match status" value="1"/>
</dbReference>
<dbReference type="InterPro" id="IPR005135">
    <property type="entry name" value="Endo/exonuclease/phosphatase"/>
</dbReference>
<organism evidence="3">
    <name type="scientific">Cyberlindnera fabianii</name>
    <name type="common">Yeast</name>
    <name type="synonym">Hansenula fabianii</name>
    <dbReference type="NCBI Taxonomy" id="36022"/>
    <lineage>
        <taxon>Eukaryota</taxon>
        <taxon>Fungi</taxon>
        <taxon>Dikarya</taxon>
        <taxon>Ascomycota</taxon>
        <taxon>Saccharomycotina</taxon>
        <taxon>Saccharomycetes</taxon>
        <taxon>Phaffomycetales</taxon>
        <taxon>Phaffomycetaceae</taxon>
        <taxon>Cyberlindnera</taxon>
    </lineage>
</organism>
<dbReference type="GO" id="GO:0000175">
    <property type="term" value="F:3'-5'-RNA exonuclease activity"/>
    <property type="evidence" value="ECO:0007669"/>
    <property type="project" value="TreeGrafter"/>
</dbReference>
<gene>
    <name evidence="3" type="ORF">CYFA0S_06e00100g</name>
</gene>
<dbReference type="SUPFAM" id="SSF56219">
    <property type="entry name" value="DNase I-like"/>
    <property type="match status" value="1"/>
</dbReference>
<dbReference type="InterPro" id="IPR036691">
    <property type="entry name" value="Endo/exonu/phosph_ase_sf"/>
</dbReference>
<evidence type="ECO:0000313" key="3">
    <source>
        <dbReference type="EMBL" id="CDR41000.1"/>
    </source>
</evidence>
<name>A0A061B083_CYBFA</name>
<dbReference type="PhylomeDB" id="A0A061B083"/>
<feature type="domain" description="Endonuclease/exonuclease/phosphatase" evidence="2">
    <location>
        <begin position="66"/>
        <end position="339"/>
    </location>
</feature>
<dbReference type="InterPro" id="IPR050410">
    <property type="entry name" value="CCR4/nocturin_mRNA_transcr"/>
</dbReference>
<evidence type="ECO:0000256" key="1">
    <source>
        <dbReference type="SAM" id="SignalP"/>
    </source>
</evidence>
<sequence>MQLSQTTILALLATLSQATTIRLHNWNLRYDSKKDGVSLSDTISSLQSSAIPDETNFSYYSDYTEETWSKRRIGVANEVIFNKDDVFCVNEALKRQVDDLQSLLNKYDDSEWGYVGLGRDDGKEAGEYEAIFYKKGTMSVESWYTVWLSNTYDVPSKYPGAGSYRTATIAHLKTSDGKKFTLINAHLDDKSDDQRRLGASMLRHLGAYEYVNSDGPVFLVGDFNSHADGNSDGAYLISTGALDQVSMNSTFTSNFDSPIASTYTWSDLVGEVPEISRSGHWGTWAGFKAWGDWSSLGGRIDFQFGGKPNHDNVETKYYDVKRYRVSETFYDMQFRLSDHRPIITDIDL</sequence>
<protein>
    <submittedName>
        <fullName evidence="3">CYFA0S06e00100g1_1</fullName>
    </submittedName>
</protein>